<dbReference type="InterPro" id="IPR035952">
    <property type="entry name" value="Rhomboid-like_sf"/>
</dbReference>
<dbReference type="GO" id="GO:0016020">
    <property type="term" value="C:membrane"/>
    <property type="evidence" value="ECO:0007669"/>
    <property type="project" value="UniProtKB-SubCell"/>
</dbReference>
<evidence type="ECO:0000256" key="2">
    <source>
        <dbReference type="ARBA" id="ARBA00009045"/>
    </source>
</evidence>
<evidence type="ECO:0000313" key="10">
    <source>
        <dbReference type="Proteomes" id="UP000001058"/>
    </source>
</evidence>
<feature type="transmembrane region" description="Helical" evidence="7">
    <location>
        <begin position="178"/>
        <end position="196"/>
    </location>
</feature>
<name>D8U0P0_VOLCA</name>
<gene>
    <name evidence="9" type="ORF">VOLCADRAFT_105418</name>
</gene>
<dbReference type="KEGG" id="vcn:VOLCADRAFT_105418"/>
<dbReference type="InParanoid" id="D8U0P0"/>
<evidence type="ECO:0000256" key="5">
    <source>
        <dbReference type="ARBA" id="ARBA00023136"/>
    </source>
</evidence>
<feature type="transmembrane region" description="Helical" evidence="7">
    <location>
        <begin position="49"/>
        <end position="70"/>
    </location>
</feature>
<feature type="transmembrane region" description="Helical" evidence="7">
    <location>
        <begin position="98"/>
        <end position="115"/>
    </location>
</feature>
<keyword evidence="10" id="KW-1185">Reference proteome</keyword>
<dbReference type="FunCoup" id="D8U0P0">
    <property type="interactions" value="1085"/>
</dbReference>
<dbReference type="InterPro" id="IPR022764">
    <property type="entry name" value="Peptidase_S54_rhomboid_dom"/>
</dbReference>
<evidence type="ECO:0000313" key="9">
    <source>
        <dbReference type="EMBL" id="EFJ46752.1"/>
    </source>
</evidence>
<comment type="subcellular location">
    <subcellularLocation>
        <location evidence="1">Membrane</location>
        <topology evidence="1">Multi-pass membrane protein</topology>
    </subcellularLocation>
</comment>
<evidence type="ECO:0000256" key="6">
    <source>
        <dbReference type="SAM" id="MobiDB-lite"/>
    </source>
</evidence>
<dbReference type="RefSeq" id="XP_002952281.1">
    <property type="nucleotide sequence ID" value="XM_002952235.1"/>
</dbReference>
<organism evidence="10">
    <name type="scientific">Volvox carteri f. nagariensis</name>
    <dbReference type="NCBI Taxonomy" id="3068"/>
    <lineage>
        <taxon>Eukaryota</taxon>
        <taxon>Viridiplantae</taxon>
        <taxon>Chlorophyta</taxon>
        <taxon>core chlorophytes</taxon>
        <taxon>Chlorophyceae</taxon>
        <taxon>CS clade</taxon>
        <taxon>Chlamydomonadales</taxon>
        <taxon>Volvocaceae</taxon>
        <taxon>Volvox</taxon>
    </lineage>
</organism>
<dbReference type="PANTHER" id="PTHR43731">
    <property type="entry name" value="RHOMBOID PROTEASE"/>
    <property type="match status" value="1"/>
</dbReference>
<dbReference type="Gene3D" id="1.20.1540.10">
    <property type="entry name" value="Rhomboid-like"/>
    <property type="match status" value="1"/>
</dbReference>
<keyword evidence="3 7" id="KW-0812">Transmembrane</keyword>
<dbReference type="AlphaFoldDB" id="D8U0P0"/>
<proteinExistence type="inferred from homology"/>
<feature type="region of interest" description="Disordered" evidence="6">
    <location>
        <begin position="69"/>
        <end position="90"/>
    </location>
</feature>
<dbReference type="Pfam" id="PF01694">
    <property type="entry name" value="Rhomboid"/>
    <property type="match status" value="1"/>
</dbReference>
<protein>
    <recommendedName>
        <fullName evidence="8">Peptidase S54 rhomboid domain-containing protein</fullName>
    </recommendedName>
</protein>
<dbReference type="PANTHER" id="PTHR43731:SF26">
    <property type="entry name" value="RHOMBOID-LIKE PROTEIN 10, CHLOROPLASTIC"/>
    <property type="match status" value="1"/>
</dbReference>
<dbReference type="eggNOG" id="KOG2289">
    <property type="taxonomic scope" value="Eukaryota"/>
</dbReference>
<dbReference type="SUPFAM" id="SSF144091">
    <property type="entry name" value="Rhomboid-like"/>
    <property type="match status" value="1"/>
</dbReference>
<evidence type="ECO:0000256" key="4">
    <source>
        <dbReference type="ARBA" id="ARBA00022989"/>
    </source>
</evidence>
<dbReference type="OrthoDB" id="418595at2759"/>
<keyword evidence="4 7" id="KW-1133">Transmembrane helix</keyword>
<accession>D8U0P0</accession>
<feature type="transmembrane region" description="Helical" evidence="7">
    <location>
        <begin position="202"/>
        <end position="220"/>
    </location>
</feature>
<evidence type="ECO:0000256" key="3">
    <source>
        <dbReference type="ARBA" id="ARBA00022692"/>
    </source>
</evidence>
<reference evidence="9 10" key="1">
    <citation type="journal article" date="2010" name="Science">
        <title>Genomic analysis of organismal complexity in the multicellular green alga Volvox carteri.</title>
        <authorList>
            <person name="Prochnik S.E."/>
            <person name="Umen J."/>
            <person name="Nedelcu A.M."/>
            <person name="Hallmann A."/>
            <person name="Miller S.M."/>
            <person name="Nishii I."/>
            <person name="Ferris P."/>
            <person name="Kuo A."/>
            <person name="Mitros T."/>
            <person name="Fritz-Laylin L.K."/>
            <person name="Hellsten U."/>
            <person name="Chapman J."/>
            <person name="Simakov O."/>
            <person name="Rensing S.A."/>
            <person name="Terry A."/>
            <person name="Pangilinan J."/>
            <person name="Kapitonov V."/>
            <person name="Jurka J."/>
            <person name="Salamov A."/>
            <person name="Shapiro H."/>
            <person name="Schmutz J."/>
            <person name="Grimwood J."/>
            <person name="Lindquist E."/>
            <person name="Lucas S."/>
            <person name="Grigoriev I.V."/>
            <person name="Schmitt R."/>
            <person name="Kirk D."/>
            <person name="Rokhsar D.S."/>
        </authorList>
    </citation>
    <scope>NUCLEOTIDE SEQUENCE [LARGE SCALE GENOMIC DNA]</scope>
    <source>
        <strain evidence="10">f. Nagariensis / Eve</strain>
    </source>
</reference>
<feature type="domain" description="Peptidase S54 rhomboid" evidence="8">
    <location>
        <begin position="137"/>
        <end position="274"/>
    </location>
</feature>
<dbReference type="InterPro" id="IPR050925">
    <property type="entry name" value="Rhomboid_protease_S54"/>
</dbReference>
<keyword evidence="5 7" id="KW-0472">Membrane</keyword>
<evidence type="ECO:0000259" key="8">
    <source>
        <dbReference type="Pfam" id="PF01694"/>
    </source>
</evidence>
<dbReference type="EMBL" id="GL378349">
    <property type="protein sequence ID" value="EFJ46752.1"/>
    <property type="molecule type" value="Genomic_DNA"/>
</dbReference>
<evidence type="ECO:0000256" key="1">
    <source>
        <dbReference type="ARBA" id="ARBA00004141"/>
    </source>
</evidence>
<feature type="transmembrane region" description="Helical" evidence="7">
    <location>
        <begin position="262"/>
        <end position="280"/>
    </location>
</feature>
<dbReference type="STRING" id="3068.D8U0P0"/>
<sequence>MLSRRLVQLLQLCTYGSQTSLAGLQWLGRRCRRSSLRLERALRSTSSRFGASFGAGALLTAPAAAGVAAAGSPSPDGGSGGTNGQRPRKALSEFGHPARRATDVFLVLNALIYALNWLSKDVLLLWGCKVNALIAAGQLWRLVTPLFLHSNAFHLLINMHALHTLGPQVEVVSGSKRTSVVYLASGVLASLASFMWSPLPSVGASGAVFGLGAALGVFYWRHRDVLGPASESGLRSLGLAAAINIAYSLVSKRIDNFGHLGGLLGGALLSYLLGPVFVVVKTGEEGGGRGLLQDLPPIRWLAFKAPAGAGGPPLPLRRRRGSIAGEAGSPEGRWKAMWTHADGDVDVDVDSDVGVIRCTGICACRQLLHFSMQRGECGRLEIRVRWHGMAPGYVAAGPP</sequence>
<dbReference type="Proteomes" id="UP000001058">
    <property type="component" value="Unassembled WGS sequence"/>
</dbReference>
<dbReference type="GeneID" id="9628450"/>
<evidence type="ECO:0000256" key="7">
    <source>
        <dbReference type="SAM" id="Phobius"/>
    </source>
</evidence>
<dbReference type="GO" id="GO:0004252">
    <property type="term" value="F:serine-type endopeptidase activity"/>
    <property type="evidence" value="ECO:0007669"/>
    <property type="project" value="InterPro"/>
</dbReference>
<comment type="similarity">
    <text evidence="2">Belongs to the peptidase S54 family.</text>
</comment>